<dbReference type="Proteomes" id="UP000016843">
    <property type="component" value="Unassembled WGS sequence"/>
</dbReference>
<dbReference type="EMBL" id="AWXR01000049">
    <property type="protein sequence ID" value="ERM81488.1"/>
    <property type="molecule type" value="Genomic_DNA"/>
</dbReference>
<organism evidence="1 2">
    <name type="scientific">Rhodonellum psychrophilum GCM71 = DSM 17998</name>
    <dbReference type="NCBI Taxonomy" id="1123057"/>
    <lineage>
        <taxon>Bacteria</taxon>
        <taxon>Pseudomonadati</taxon>
        <taxon>Bacteroidota</taxon>
        <taxon>Cytophagia</taxon>
        <taxon>Cytophagales</taxon>
        <taxon>Cytophagaceae</taxon>
        <taxon>Rhodonellum</taxon>
    </lineage>
</organism>
<reference evidence="1 2" key="1">
    <citation type="journal article" date="2013" name="Genome Announc.">
        <title>Draft Genome Sequence of the Psychrophilic and Alkaliphilic Rhodonellum psychrophilum Strain GCM71T.</title>
        <authorList>
            <person name="Hauptmann A.L."/>
            <person name="Glaring M.A."/>
            <person name="Hallin P.F."/>
            <person name="Prieme A."/>
            <person name="Stougaard P."/>
        </authorList>
    </citation>
    <scope>NUCLEOTIDE SEQUENCE [LARGE SCALE GENOMIC DNA]</scope>
    <source>
        <strain evidence="1 2">GCM71</strain>
    </source>
</reference>
<comment type="caution">
    <text evidence="1">The sequence shown here is derived from an EMBL/GenBank/DDBJ whole genome shotgun (WGS) entry which is preliminary data.</text>
</comment>
<evidence type="ECO:0000313" key="2">
    <source>
        <dbReference type="Proteomes" id="UP000016843"/>
    </source>
</evidence>
<protein>
    <submittedName>
        <fullName evidence="1">Uncharacterized protein</fullName>
    </submittedName>
</protein>
<proteinExistence type="predicted"/>
<accession>U5BUE0</accession>
<keyword evidence="2" id="KW-1185">Reference proteome</keyword>
<gene>
    <name evidence="1" type="ORF">P872_10230</name>
</gene>
<dbReference type="AlphaFoldDB" id="U5BUE0"/>
<name>U5BUE0_9BACT</name>
<evidence type="ECO:0000313" key="1">
    <source>
        <dbReference type="EMBL" id="ERM81488.1"/>
    </source>
</evidence>
<sequence>MEVKAVNFNFFHSAKSTTWEDRLHFHNRSRSKLNIAFYNKNQFYGILFIGKPDED</sequence>